<dbReference type="WBParaSite" id="ACRNAN_scaffold7109.g23374.t1">
    <property type="protein sequence ID" value="ACRNAN_scaffold7109.g23374.t1"/>
    <property type="gene ID" value="ACRNAN_scaffold7109.g23374"/>
</dbReference>
<organism evidence="4 5">
    <name type="scientific">Acrobeloides nanus</name>
    <dbReference type="NCBI Taxonomy" id="290746"/>
    <lineage>
        <taxon>Eukaryota</taxon>
        <taxon>Metazoa</taxon>
        <taxon>Ecdysozoa</taxon>
        <taxon>Nematoda</taxon>
        <taxon>Chromadorea</taxon>
        <taxon>Rhabditida</taxon>
        <taxon>Tylenchina</taxon>
        <taxon>Cephalobomorpha</taxon>
        <taxon>Cephaloboidea</taxon>
        <taxon>Cephalobidae</taxon>
        <taxon>Acrobeloides</taxon>
    </lineage>
</organism>
<dbReference type="GO" id="GO:0005938">
    <property type="term" value="C:cell cortex"/>
    <property type="evidence" value="ECO:0007669"/>
    <property type="project" value="TreeGrafter"/>
</dbReference>
<evidence type="ECO:0000313" key="5">
    <source>
        <dbReference type="WBParaSite" id="ACRNAN_scaffold7109.g23374.t1"/>
    </source>
</evidence>
<dbReference type="AlphaFoldDB" id="A0A914EDT2"/>
<protein>
    <submittedName>
        <fullName evidence="5">Uncharacterized protein</fullName>
    </submittedName>
</protein>
<dbReference type="InterPro" id="IPR011990">
    <property type="entry name" value="TPR-like_helical_dom_sf"/>
</dbReference>
<dbReference type="GO" id="GO:0005092">
    <property type="term" value="F:GDP-dissociation inhibitor activity"/>
    <property type="evidence" value="ECO:0007669"/>
    <property type="project" value="TreeGrafter"/>
</dbReference>
<keyword evidence="4" id="KW-1185">Reference proteome</keyword>
<dbReference type="SUPFAM" id="SSF48452">
    <property type="entry name" value="TPR-like"/>
    <property type="match status" value="2"/>
</dbReference>
<evidence type="ECO:0000256" key="2">
    <source>
        <dbReference type="ARBA" id="ARBA00022490"/>
    </source>
</evidence>
<evidence type="ECO:0000256" key="3">
    <source>
        <dbReference type="ARBA" id="ARBA00022737"/>
    </source>
</evidence>
<dbReference type="Proteomes" id="UP000887540">
    <property type="component" value="Unplaced"/>
</dbReference>
<dbReference type="InterPro" id="IPR052386">
    <property type="entry name" value="GPSM"/>
</dbReference>
<evidence type="ECO:0000256" key="1">
    <source>
        <dbReference type="ARBA" id="ARBA00004496"/>
    </source>
</evidence>
<dbReference type="GO" id="GO:0001965">
    <property type="term" value="F:G-protein alpha-subunit binding"/>
    <property type="evidence" value="ECO:0007669"/>
    <property type="project" value="TreeGrafter"/>
</dbReference>
<dbReference type="PANTHER" id="PTHR45954">
    <property type="entry name" value="LD33695P"/>
    <property type="match status" value="1"/>
</dbReference>
<dbReference type="GO" id="GO:0000132">
    <property type="term" value="P:establishment of mitotic spindle orientation"/>
    <property type="evidence" value="ECO:0007669"/>
    <property type="project" value="TreeGrafter"/>
</dbReference>
<evidence type="ECO:0000313" key="4">
    <source>
        <dbReference type="Proteomes" id="UP000887540"/>
    </source>
</evidence>
<comment type="subcellular location">
    <subcellularLocation>
        <location evidence="1">Cytoplasm</location>
    </subcellularLocation>
</comment>
<reference evidence="5" key="1">
    <citation type="submission" date="2022-11" db="UniProtKB">
        <authorList>
            <consortium name="WormBaseParasite"/>
        </authorList>
    </citation>
    <scope>IDENTIFICATION</scope>
</reference>
<keyword evidence="3" id="KW-0677">Repeat</keyword>
<dbReference type="SMART" id="SM00028">
    <property type="entry name" value="TPR"/>
    <property type="match status" value="4"/>
</dbReference>
<keyword evidence="2" id="KW-0963">Cytoplasm</keyword>
<accession>A0A914EDT2</accession>
<sequence length="263" mass="30239">MEQPTQLTCLAAAQEAEKCCKEGDHARGIELLENAIEMGTDDLFLLSAIYSQLGNAYYTMRMYSKALSFHLNDFYISRIINDLQWSSKSLANLATTSAALHRYEDAKEFAHNFLILAKQLNDKKLEGRAYYLLGHVLMNKVRHAGCSRPIGEESPLKEEIVQDLNQAITYFKRNIMIAEDMLNTSFLYGNLGNAYYYLGDFKNSYDCHRKRLKISRSFGDKPAMKKAYINLGNNCVFMTLFDEALVHYKLVRFRLCLLVDYHS</sequence>
<proteinExistence type="predicted"/>
<dbReference type="Pfam" id="PF13176">
    <property type="entry name" value="TPR_7"/>
    <property type="match status" value="1"/>
</dbReference>
<name>A0A914EDT2_9BILA</name>
<dbReference type="Gene3D" id="1.25.40.10">
    <property type="entry name" value="Tetratricopeptide repeat domain"/>
    <property type="match status" value="1"/>
</dbReference>
<dbReference type="PANTHER" id="PTHR45954:SF1">
    <property type="entry name" value="LD33695P"/>
    <property type="match status" value="1"/>
</dbReference>
<dbReference type="InterPro" id="IPR019734">
    <property type="entry name" value="TPR_rpt"/>
</dbReference>